<evidence type="ECO:0000256" key="3">
    <source>
        <dbReference type="ARBA" id="ARBA00022801"/>
    </source>
</evidence>
<proteinExistence type="inferred from homology"/>
<evidence type="ECO:0000313" key="7">
    <source>
        <dbReference type="Proteomes" id="UP001341281"/>
    </source>
</evidence>
<dbReference type="InterPro" id="IPR001087">
    <property type="entry name" value="GDSL"/>
</dbReference>
<dbReference type="CDD" id="cd01837">
    <property type="entry name" value="SGNH_plant_lipase_like"/>
    <property type="match status" value="1"/>
</dbReference>
<dbReference type="InterPro" id="IPR035669">
    <property type="entry name" value="SGNH_plant_lipase-like"/>
</dbReference>
<gene>
    <name evidence="6" type="ORF">U9M48_022863</name>
</gene>
<dbReference type="Proteomes" id="UP001341281">
    <property type="component" value="Chromosome 05"/>
</dbReference>
<dbReference type="EMBL" id="CP144749">
    <property type="protein sequence ID" value="WVZ74710.1"/>
    <property type="molecule type" value="Genomic_DNA"/>
</dbReference>
<organism evidence="6 7">
    <name type="scientific">Paspalum notatum var. saurae</name>
    <dbReference type="NCBI Taxonomy" id="547442"/>
    <lineage>
        <taxon>Eukaryota</taxon>
        <taxon>Viridiplantae</taxon>
        <taxon>Streptophyta</taxon>
        <taxon>Embryophyta</taxon>
        <taxon>Tracheophyta</taxon>
        <taxon>Spermatophyta</taxon>
        <taxon>Magnoliopsida</taxon>
        <taxon>Liliopsida</taxon>
        <taxon>Poales</taxon>
        <taxon>Poaceae</taxon>
        <taxon>PACMAD clade</taxon>
        <taxon>Panicoideae</taxon>
        <taxon>Andropogonodae</taxon>
        <taxon>Paspaleae</taxon>
        <taxon>Paspalinae</taxon>
        <taxon>Paspalum</taxon>
    </lineage>
</organism>
<dbReference type="InterPro" id="IPR036514">
    <property type="entry name" value="SGNH_hydro_sf"/>
</dbReference>
<keyword evidence="3" id="KW-0378">Hydrolase</keyword>
<evidence type="ECO:0000256" key="5">
    <source>
        <dbReference type="SAM" id="SignalP"/>
    </source>
</evidence>
<reference evidence="6 7" key="1">
    <citation type="submission" date="2024-02" db="EMBL/GenBank/DDBJ databases">
        <title>High-quality chromosome-scale genome assembly of Pensacola bahiagrass (Paspalum notatum Flugge var. saurae).</title>
        <authorList>
            <person name="Vega J.M."/>
            <person name="Podio M."/>
            <person name="Orjuela J."/>
            <person name="Siena L.A."/>
            <person name="Pessino S.C."/>
            <person name="Combes M.C."/>
            <person name="Mariac C."/>
            <person name="Albertini E."/>
            <person name="Pupilli F."/>
            <person name="Ortiz J.P.A."/>
            <person name="Leblanc O."/>
        </authorList>
    </citation>
    <scope>NUCLEOTIDE SEQUENCE [LARGE SCALE GENOMIC DNA]</scope>
    <source>
        <strain evidence="6">R1</strain>
        <tissue evidence="6">Leaf</tissue>
    </source>
</reference>
<dbReference type="AlphaFoldDB" id="A0AAQ3WV49"/>
<evidence type="ECO:0000256" key="4">
    <source>
        <dbReference type="ARBA" id="ARBA00023180"/>
    </source>
</evidence>
<dbReference type="PANTHER" id="PTHR22835">
    <property type="entry name" value="ZINC FINGER FYVE DOMAIN CONTAINING PROTEIN"/>
    <property type="match status" value="1"/>
</dbReference>
<accession>A0AAQ3WV49</accession>
<comment type="similarity">
    <text evidence="1">Belongs to the 'GDSL' lipolytic enzyme family.</text>
</comment>
<dbReference type="Pfam" id="PF00657">
    <property type="entry name" value="Lipase_GDSL"/>
    <property type="match status" value="1"/>
</dbReference>
<name>A0AAQ3WV49_PASNO</name>
<dbReference type="GO" id="GO:0016788">
    <property type="term" value="F:hydrolase activity, acting on ester bonds"/>
    <property type="evidence" value="ECO:0007669"/>
    <property type="project" value="InterPro"/>
</dbReference>
<dbReference type="PANTHER" id="PTHR22835:SF666">
    <property type="entry name" value="OS02G0608801 PROTEIN"/>
    <property type="match status" value="1"/>
</dbReference>
<evidence type="ECO:0000256" key="1">
    <source>
        <dbReference type="ARBA" id="ARBA00008668"/>
    </source>
</evidence>
<evidence type="ECO:0000313" key="6">
    <source>
        <dbReference type="EMBL" id="WVZ74710.1"/>
    </source>
</evidence>
<sequence>METMARILLATFMALLLVVGPCQARPGPQQTAAATKGTKAVVVDGITAIYNFGDSLSDTGNLLHEGATGMLQHTTGPPYGSAIGGATGRCSDGYLVIDFLARDLGLPLLNPHLDDGADFSHGVNFAVAGATALDAAALARRGVAVPHTNSSLGVQLQQFKDFMSAATDGLSSSPQGIREKLARSLVMVGEIGGNDYNYAFSANKPAAGGARNLYNLGRMATGVAEAMALVPDVVRSVTDAARELLDMGATRVVIPGNLPLGCVPSYMAAVNETEPAAYDANGCLAALNLFAQMHNVLLQQGIRELRRSYPSATIAYADYFYAYVRMLKDAGKAGFDEAAVTKACCGAGGGAYNFDMDRMCGAPGASVCERPDERISWDGVHLTQRANAVMNDLLYHKGLASPAPVDFSRPKEAGELTGAAGDRWERLQLRLPPESRPGQRATASLEQTAALVPDVVQTILNAAEIIDSVKKLQTCKHFSFSPQPATVNQELLEMGAAQLLTRGGERDGAGRVRRRRLPGAAQRLRRALRCGGAACCEAGGGAYNLDLARFCGAAGTTVCGDRARYVSWDGVHLTQHAYEVMTELLYHGGLAYPPPIRWPGSETPGSPVN</sequence>
<protein>
    <recommendedName>
        <fullName evidence="8">GDSL esterase/lipase</fullName>
    </recommendedName>
</protein>
<keyword evidence="7" id="KW-1185">Reference proteome</keyword>
<feature type="chain" id="PRO_5042878401" description="GDSL esterase/lipase" evidence="5">
    <location>
        <begin position="25"/>
        <end position="609"/>
    </location>
</feature>
<evidence type="ECO:0000256" key="2">
    <source>
        <dbReference type="ARBA" id="ARBA00022729"/>
    </source>
</evidence>
<dbReference type="Gene3D" id="3.40.50.1110">
    <property type="entry name" value="SGNH hydrolase"/>
    <property type="match status" value="2"/>
</dbReference>
<evidence type="ECO:0008006" key="8">
    <source>
        <dbReference type="Google" id="ProtNLM"/>
    </source>
</evidence>
<keyword evidence="4" id="KW-0325">Glycoprotein</keyword>
<feature type="signal peptide" evidence="5">
    <location>
        <begin position="1"/>
        <end position="24"/>
    </location>
</feature>
<keyword evidence="2 5" id="KW-0732">Signal</keyword>